<sequence length="97" mass="10434">MFGAQVFLGPFAGDEHHQREGAQPFFGFNLPFHEGSRAAQAASSWAEQTGGINGERSEIAEIEAASTGEVARLTAALEEMKGELAHLKGEHAYTDLF</sequence>
<gene>
    <name evidence="1" type="ORF">Zm00014a_043002</name>
</gene>
<dbReference type="Proteomes" id="UP000251960">
    <property type="component" value="Chromosome 4"/>
</dbReference>
<evidence type="ECO:0000313" key="1">
    <source>
        <dbReference type="EMBL" id="PWZ26315.1"/>
    </source>
</evidence>
<reference evidence="1" key="1">
    <citation type="journal article" date="2018" name="Nat. Genet.">
        <title>Extensive intraspecific gene order and gene structural variations between Mo17 and other maize genomes.</title>
        <authorList>
            <person name="Sun S."/>
            <person name="Zhou Y."/>
            <person name="Chen J."/>
            <person name="Shi J."/>
            <person name="Zhao H."/>
            <person name="Zhao H."/>
            <person name="Song W."/>
            <person name="Zhang M."/>
            <person name="Cui Y."/>
            <person name="Dong X."/>
            <person name="Liu H."/>
            <person name="Ma X."/>
            <person name="Jiao Y."/>
            <person name="Wang B."/>
            <person name="Wei X."/>
            <person name="Stein J.C."/>
            <person name="Glaubitz J.C."/>
            <person name="Lu F."/>
            <person name="Yu G."/>
            <person name="Liang C."/>
            <person name="Fengler K."/>
            <person name="Li B."/>
            <person name="Rafalski A."/>
            <person name="Schnable P.S."/>
            <person name="Ware D.H."/>
            <person name="Buckler E.S."/>
            <person name="Lai J."/>
        </authorList>
    </citation>
    <scope>NUCLEOTIDE SEQUENCE [LARGE SCALE GENOMIC DNA]</scope>
    <source>
        <tissue evidence="1">Seedling</tissue>
    </source>
</reference>
<dbReference type="AlphaFoldDB" id="A0A3L6EZQ5"/>
<name>A0A3L6EZQ5_MAIZE</name>
<comment type="caution">
    <text evidence="1">The sequence shown here is derived from an EMBL/GenBank/DDBJ whole genome shotgun (WGS) entry which is preliminary data.</text>
</comment>
<accession>A0A3L6EZQ5</accession>
<protein>
    <submittedName>
        <fullName evidence="1">Uncharacterized protein</fullName>
    </submittedName>
</protein>
<proteinExistence type="predicted"/>
<organism evidence="1">
    <name type="scientific">Zea mays</name>
    <name type="common">Maize</name>
    <dbReference type="NCBI Taxonomy" id="4577"/>
    <lineage>
        <taxon>Eukaryota</taxon>
        <taxon>Viridiplantae</taxon>
        <taxon>Streptophyta</taxon>
        <taxon>Embryophyta</taxon>
        <taxon>Tracheophyta</taxon>
        <taxon>Spermatophyta</taxon>
        <taxon>Magnoliopsida</taxon>
        <taxon>Liliopsida</taxon>
        <taxon>Poales</taxon>
        <taxon>Poaceae</taxon>
        <taxon>PACMAD clade</taxon>
        <taxon>Panicoideae</taxon>
        <taxon>Andropogonodae</taxon>
        <taxon>Andropogoneae</taxon>
        <taxon>Tripsacinae</taxon>
        <taxon>Zea</taxon>
    </lineage>
</organism>
<dbReference type="EMBL" id="NCVQ01000005">
    <property type="protein sequence ID" value="PWZ26315.1"/>
    <property type="molecule type" value="Genomic_DNA"/>
</dbReference>